<dbReference type="InterPro" id="IPR029044">
    <property type="entry name" value="Nucleotide-diphossugar_trans"/>
</dbReference>
<dbReference type="RefSeq" id="WP_230036417.1">
    <property type="nucleotide sequence ID" value="NZ_JAJJMM010000001.1"/>
</dbReference>
<dbReference type="CDD" id="cd00761">
    <property type="entry name" value="Glyco_tranf_GTA_type"/>
    <property type="match status" value="1"/>
</dbReference>
<sequence length="311" mass="36178">MVFFSVIIPLYNKASHIENTIKSVLSQTFTDYEIIVINDASTDESQALVRKLNDKRIQIFNQKNQGVSVARNLGIEKSKGKLIAFLDADDYWFPNHLEELAKIYHNFPDCGIYCSRYKIKTAKNHFQTPYYFGVDQSFRGVVKDYFASNMPFRITWTSSLAIPKQILETLGGFTPGVTNGQDLELWTKIGIKYPVAITNTVTAIYNNDIPESLAKKNINSMNLMDFEQFKIAERENPSLKKFLDLYRIEYGFKYYVSGYKEKSSFYFKNVDKQNISSKIRFLMKLPPFCLRFLFESNQILKKWGINFSVYH</sequence>
<dbReference type="PANTHER" id="PTHR22916">
    <property type="entry name" value="GLYCOSYLTRANSFERASE"/>
    <property type="match status" value="1"/>
</dbReference>
<reference evidence="2" key="1">
    <citation type="submission" date="2021-11" db="EMBL/GenBank/DDBJ databases">
        <title>Description of novel Flavobacterium species.</title>
        <authorList>
            <person name="Saticioglu I.B."/>
            <person name="Ay H."/>
            <person name="Altun S."/>
            <person name="Duman M."/>
        </authorList>
    </citation>
    <scope>NUCLEOTIDE SEQUENCE</scope>
    <source>
        <strain evidence="2">F-30</strain>
    </source>
</reference>
<comment type="caution">
    <text evidence="2">The sequence shown here is derived from an EMBL/GenBank/DDBJ whole genome shotgun (WGS) entry which is preliminary data.</text>
</comment>
<name>A0ABS8MEF7_9FLAO</name>
<evidence type="ECO:0000313" key="2">
    <source>
        <dbReference type="EMBL" id="MCC9063899.1"/>
    </source>
</evidence>
<dbReference type="Gene3D" id="3.90.550.10">
    <property type="entry name" value="Spore Coat Polysaccharide Biosynthesis Protein SpsA, Chain A"/>
    <property type="match status" value="1"/>
</dbReference>
<evidence type="ECO:0000259" key="1">
    <source>
        <dbReference type="Pfam" id="PF00535"/>
    </source>
</evidence>
<dbReference type="Proteomes" id="UP001430679">
    <property type="component" value="Unassembled WGS sequence"/>
</dbReference>
<gene>
    <name evidence="2" type="ORF">LNP81_12955</name>
</gene>
<keyword evidence="3" id="KW-1185">Reference proteome</keyword>
<evidence type="ECO:0000313" key="3">
    <source>
        <dbReference type="Proteomes" id="UP001430679"/>
    </source>
</evidence>
<dbReference type="SUPFAM" id="SSF53448">
    <property type="entry name" value="Nucleotide-diphospho-sugar transferases"/>
    <property type="match status" value="1"/>
</dbReference>
<proteinExistence type="predicted"/>
<organism evidence="2 3">
    <name type="scientific">Flavobacterium piscisymbiosum</name>
    <dbReference type="NCBI Taxonomy" id="2893753"/>
    <lineage>
        <taxon>Bacteria</taxon>
        <taxon>Pseudomonadati</taxon>
        <taxon>Bacteroidota</taxon>
        <taxon>Flavobacteriia</taxon>
        <taxon>Flavobacteriales</taxon>
        <taxon>Flavobacteriaceae</taxon>
        <taxon>Flavobacterium</taxon>
    </lineage>
</organism>
<dbReference type="Pfam" id="PF00535">
    <property type="entry name" value="Glycos_transf_2"/>
    <property type="match status" value="1"/>
</dbReference>
<accession>A0ABS8MEF7</accession>
<dbReference type="InterPro" id="IPR001173">
    <property type="entry name" value="Glyco_trans_2-like"/>
</dbReference>
<feature type="domain" description="Glycosyltransferase 2-like" evidence="1">
    <location>
        <begin position="5"/>
        <end position="130"/>
    </location>
</feature>
<dbReference type="EMBL" id="JAJJMM010000001">
    <property type="protein sequence ID" value="MCC9063899.1"/>
    <property type="molecule type" value="Genomic_DNA"/>
</dbReference>
<protein>
    <submittedName>
        <fullName evidence="2">Glycosyltransferase</fullName>
    </submittedName>
</protein>